<feature type="domain" description="Protein kinase" evidence="2">
    <location>
        <begin position="1"/>
        <end position="255"/>
    </location>
</feature>
<accession>A0ABQ9X6G2</accession>
<organism evidence="3 4">
    <name type="scientific">Blattamonas nauphoetae</name>
    <dbReference type="NCBI Taxonomy" id="2049346"/>
    <lineage>
        <taxon>Eukaryota</taxon>
        <taxon>Metamonada</taxon>
        <taxon>Preaxostyla</taxon>
        <taxon>Oxymonadida</taxon>
        <taxon>Blattamonas</taxon>
    </lineage>
</organism>
<proteinExistence type="predicted"/>
<dbReference type="InterPro" id="IPR011009">
    <property type="entry name" value="Kinase-like_dom_sf"/>
</dbReference>
<evidence type="ECO:0000313" key="4">
    <source>
        <dbReference type="Proteomes" id="UP001281761"/>
    </source>
</evidence>
<dbReference type="PANTHER" id="PTHR24359">
    <property type="entry name" value="SERINE/THREONINE-PROTEIN KINASE SBK1"/>
    <property type="match status" value="1"/>
</dbReference>
<dbReference type="Proteomes" id="UP001281761">
    <property type="component" value="Unassembled WGS sequence"/>
</dbReference>
<feature type="region of interest" description="Disordered" evidence="1">
    <location>
        <begin position="303"/>
        <end position="325"/>
    </location>
</feature>
<evidence type="ECO:0000256" key="1">
    <source>
        <dbReference type="SAM" id="MobiDB-lite"/>
    </source>
</evidence>
<keyword evidence="4" id="KW-1185">Reference proteome</keyword>
<comment type="caution">
    <text evidence="3">The sequence shown here is derived from an EMBL/GenBank/DDBJ whole genome shotgun (WGS) entry which is preliminary data.</text>
</comment>
<feature type="compositionally biased region" description="Basic and acidic residues" evidence="1">
    <location>
        <begin position="486"/>
        <end position="504"/>
    </location>
</feature>
<dbReference type="InterPro" id="IPR000719">
    <property type="entry name" value="Prot_kinase_dom"/>
</dbReference>
<evidence type="ECO:0000259" key="2">
    <source>
        <dbReference type="PROSITE" id="PS50011"/>
    </source>
</evidence>
<name>A0ABQ9X6G2_9EUKA</name>
<protein>
    <recommendedName>
        <fullName evidence="2">Protein kinase domain-containing protein</fullName>
    </recommendedName>
</protein>
<dbReference type="CDD" id="cd00180">
    <property type="entry name" value="PKc"/>
    <property type="match status" value="1"/>
</dbReference>
<evidence type="ECO:0000313" key="3">
    <source>
        <dbReference type="EMBL" id="KAK2947302.1"/>
    </source>
</evidence>
<dbReference type="PROSITE" id="PS50011">
    <property type="entry name" value="PROTEIN_KINASE_DOM"/>
    <property type="match status" value="1"/>
</dbReference>
<dbReference type="PANTHER" id="PTHR24359:SF1">
    <property type="entry name" value="INHIBITOR OF NUCLEAR FACTOR KAPPA-B KINASE EPSILON SUBUNIT HOMOLOG 1-RELATED"/>
    <property type="match status" value="1"/>
</dbReference>
<reference evidence="3 4" key="1">
    <citation type="journal article" date="2022" name="bioRxiv">
        <title>Genomics of Preaxostyla Flagellates Illuminates Evolutionary Transitions and the Path Towards Mitochondrial Loss.</title>
        <authorList>
            <person name="Novak L.V.F."/>
            <person name="Treitli S.C."/>
            <person name="Pyrih J."/>
            <person name="Halakuc P."/>
            <person name="Pipaliya S.V."/>
            <person name="Vacek V."/>
            <person name="Brzon O."/>
            <person name="Soukal P."/>
            <person name="Eme L."/>
            <person name="Dacks J.B."/>
            <person name="Karnkowska A."/>
            <person name="Elias M."/>
            <person name="Hampl V."/>
        </authorList>
    </citation>
    <scope>NUCLEOTIDE SEQUENCE [LARGE SCALE GENOMIC DNA]</scope>
    <source>
        <strain evidence="3">NAU3</strain>
        <tissue evidence="3">Gut</tissue>
    </source>
</reference>
<dbReference type="SMART" id="SM00220">
    <property type="entry name" value="S_TKc"/>
    <property type="match status" value="1"/>
</dbReference>
<dbReference type="Gene3D" id="1.10.510.10">
    <property type="entry name" value="Transferase(Phosphotransferase) domain 1"/>
    <property type="match status" value="1"/>
</dbReference>
<dbReference type="Pfam" id="PF00069">
    <property type="entry name" value="Pkinase"/>
    <property type="match status" value="1"/>
</dbReference>
<dbReference type="SUPFAM" id="SSF56112">
    <property type="entry name" value="Protein kinase-like (PK-like)"/>
    <property type="match status" value="1"/>
</dbReference>
<feature type="region of interest" description="Disordered" evidence="1">
    <location>
        <begin position="466"/>
        <end position="504"/>
    </location>
</feature>
<dbReference type="EMBL" id="JARBJD010000205">
    <property type="protein sequence ID" value="KAK2947302.1"/>
    <property type="molecule type" value="Genomic_DNA"/>
</dbReference>
<feature type="compositionally biased region" description="Polar residues" evidence="1">
    <location>
        <begin position="471"/>
        <end position="485"/>
    </location>
</feature>
<sequence>MKVLPFTSEEDFNKNEHEISKLQNNQHRNVVGFVEVIVEGNAHFVVLELCSCSLADRISELRKLGTMMDRLTVFRIVSDVLAGLGFLHSRNEVYGDVKPSNILIGCDGRAKLGDFGGVVGVGTVKTSNSAECGTMQFWGPEMFAVGVGKGVGVGVGVSQAGDMWAFGLIVLELLTGESWISGTNGMEIGESVRGFDVVSNPESRLSSGELIRSGGLRSILGSETPLSQFLREELDTTHRTVAQLEAKLRDRDSTITTLELNSSQLQAQLVLQTQMEQELRTRKQSLLSSRDSLQERIEQIQREKERMKQEKDQMEEEKNQIQREKEQLQQENQRLLTDLVNSTQKLNEAQMSSKRPNLDTSLNNNFFRAIQKFSTNHQPGTLTGSTVETTRGIVCANGSRPETYCLRVDGFGLLLTFSEEERPLLAELAESCRQSPQPRELKVAISNSDGSRLITQLLDIQNAIAPPTQQPPSVNNHLSKPSASVSERKNAQFEMETSKWKEREEQHQKEIEAWRREVEMMMQKRESLETVSVEERWTVEPMKTDAFRKDLISVSSKPIVAFSRSPFRVSGSTVTRIDECRDWASCFTKPVSKGIHRQSIKTEAPNVMIGVLDADEYRTYMSSSGAYEAPKRGAFSSGYAGMMNKFDGSLCSDRRDIVQNTPPQPGQEWSAVADLETRTLHFFIDGVEQRHIFTDIPVPLVFAIDVLWKDVPIEITFWGEETKSNVTHKGPGRKL</sequence>
<gene>
    <name evidence="3" type="ORF">BLNAU_17778</name>
</gene>